<organism evidence="1 2">
    <name type="scientific">Nocardia wallacei</name>
    <dbReference type="NCBI Taxonomy" id="480035"/>
    <lineage>
        <taxon>Bacteria</taxon>
        <taxon>Bacillati</taxon>
        <taxon>Actinomycetota</taxon>
        <taxon>Actinomycetes</taxon>
        <taxon>Mycobacteriales</taxon>
        <taxon>Nocardiaceae</taxon>
        <taxon>Nocardia</taxon>
    </lineage>
</organism>
<dbReference type="PANTHER" id="PTHR34853">
    <property type="match status" value="1"/>
</dbReference>
<protein>
    <submittedName>
        <fullName evidence="1">Putative lipase</fullName>
    </submittedName>
</protein>
<keyword evidence="2" id="KW-1185">Reference proteome</keyword>
<sequence length="406" mass="42750">MAVAVAVAATVVGAERSVVRANPLGEFVNPPRVLESVLPTPLGDPFYTPPPGFETRAPGDVLASRAVRNWFPIPVRSIELLIRSTNAKDEPVPVVATLLTPQKPWRGTGSRPLVSYNIPISSLGNTCAPSRQLQEGVQADQLSIGLLLAREYAVIVPDHQGPRQAYAAGRMGGHAVLDALRAAGHLGVAEVRPDSPIVMSGYSGGAIATGWAAQLAGEYAPELPVVGSLIGGVPADYDQLRRTMNGSIGAAGIFLAAALGLAREYPELLTLLNDNGWRLAHLLKDICVGGETVLGSLVPLKVEDFTDVPDPTALPMVRKILADNRLGALAPRSPALIYHGVHEYWLPFEQARNLYGDWCARGAQVRLAPLPGEHFVVGALAIPATGAWVADMFAGRAVPPGCSVAG</sequence>
<dbReference type="EMBL" id="AP023396">
    <property type="protein sequence ID" value="BCK58904.1"/>
    <property type="molecule type" value="Genomic_DNA"/>
</dbReference>
<dbReference type="GO" id="GO:0016042">
    <property type="term" value="P:lipid catabolic process"/>
    <property type="evidence" value="ECO:0007669"/>
    <property type="project" value="InterPro"/>
</dbReference>
<evidence type="ECO:0000313" key="2">
    <source>
        <dbReference type="Proteomes" id="UP000516173"/>
    </source>
</evidence>
<dbReference type="KEGG" id="nwl:NWFMUON74_66760"/>
<dbReference type="AlphaFoldDB" id="A0A7G1L0M1"/>
<proteinExistence type="predicted"/>
<dbReference type="SUPFAM" id="SSF53474">
    <property type="entry name" value="alpha/beta-Hydrolases"/>
    <property type="match status" value="1"/>
</dbReference>
<name>A0A7G1L0M1_9NOCA</name>
<dbReference type="GO" id="GO:0004806">
    <property type="term" value="F:triacylglycerol lipase activity"/>
    <property type="evidence" value="ECO:0007669"/>
    <property type="project" value="InterPro"/>
</dbReference>
<dbReference type="Pfam" id="PF03583">
    <property type="entry name" value="LIP"/>
    <property type="match status" value="1"/>
</dbReference>
<dbReference type="Gene3D" id="1.10.260.130">
    <property type="match status" value="1"/>
</dbReference>
<dbReference type="Proteomes" id="UP000516173">
    <property type="component" value="Chromosome"/>
</dbReference>
<accession>A0A7G1L0M1</accession>
<gene>
    <name evidence="1" type="ORF">NWFMUON74_66760</name>
</gene>
<dbReference type="InterPro" id="IPR029058">
    <property type="entry name" value="AB_hydrolase_fold"/>
</dbReference>
<dbReference type="InterPro" id="IPR005152">
    <property type="entry name" value="Lipase_secreted"/>
</dbReference>
<evidence type="ECO:0000313" key="1">
    <source>
        <dbReference type="EMBL" id="BCK58904.1"/>
    </source>
</evidence>
<reference evidence="1 2" key="1">
    <citation type="submission" date="2020-08" db="EMBL/GenBank/DDBJ databases">
        <title>Genome Sequencing of Nocardia wallacei strain FMUON74 and assembly.</title>
        <authorList>
            <person name="Toyokawa M."/>
            <person name="Uesaka K."/>
        </authorList>
    </citation>
    <scope>NUCLEOTIDE SEQUENCE [LARGE SCALE GENOMIC DNA]</scope>
    <source>
        <strain evidence="1 2">FMUON74</strain>
    </source>
</reference>
<dbReference type="PANTHER" id="PTHR34853:SF1">
    <property type="entry name" value="LIPASE 5"/>
    <property type="match status" value="1"/>
</dbReference>
<dbReference type="Gene3D" id="3.40.50.1820">
    <property type="entry name" value="alpha/beta hydrolase"/>
    <property type="match status" value="1"/>
</dbReference>
<dbReference type="PIRSF" id="PIRSF029171">
    <property type="entry name" value="Esterase_LipA"/>
    <property type="match status" value="1"/>
</dbReference>